<evidence type="ECO:0000313" key="1">
    <source>
        <dbReference type="EMBL" id="KAL2641491.1"/>
    </source>
</evidence>
<dbReference type="EMBL" id="JBHFFA010000002">
    <property type="protein sequence ID" value="KAL2641491.1"/>
    <property type="molecule type" value="Genomic_DNA"/>
</dbReference>
<accession>A0ABD1Z1J2</accession>
<dbReference type="Proteomes" id="UP001605036">
    <property type="component" value="Unassembled WGS sequence"/>
</dbReference>
<gene>
    <name evidence="1" type="ORF">R1flu_009078</name>
</gene>
<reference evidence="1 2" key="1">
    <citation type="submission" date="2024-09" db="EMBL/GenBank/DDBJ databases">
        <title>Chromosome-scale assembly of Riccia fluitans.</title>
        <authorList>
            <person name="Paukszto L."/>
            <person name="Sawicki J."/>
            <person name="Karawczyk K."/>
            <person name="Piernik-Szablinska J."/>
            <person name="Szczecinska M."/>
            <person name="Mazdziarz M."/>
        </authorList>
    </citation>
    <scope>NUCLEOTIDE SEQUENCE [LARGE SCALE GENOMIC DNA]</scope>
    <source>
        <strain evidence="1">Rf_01</strain>
        <tissue evidence="1">Aerial parts of the thallus</tissue>
    </source>
</reference>
<dbReference type="AlphaFoldDB" id="A0ABD1Z1J2"/>
<name>A0ABD1Z1J2_9MARC</name>
<comment type="caution">
    <text evidence="1">The sequence shown here is derived from an EMBL/GenBank/DDBJ whole genome shotgun (WGS) entry which is preliminary data.</text>
</comment>
<evidence type="ECO:0000313" key="2">
    <source>
        <dbReference type="Proteomes" id="UP001605036"/>
    </source>
</evidence>
<sequence>MAANYTMFGPLQSTILVHYRKIVIPWFTNISRIKPPLSPKLYPSIPTPFPPERRLSRPAINAKIVERRDYFEGTWSEHFCFPALGELRCN</sequence>
<proteinExistence type="predicted"/>
<keyword evidence="2" id="KW-1185">Reference proteome</keyword>
<protein>
    <submittedName>
        <fullName evidence="1">Uncharacterized protein</fullName>
    </submittedName>
</protein>
<organism evidence="1 2">
    <name type="scientific">Riccia fluitans</name>
    <dbReference type="NCBI Taxonomy" id="41844"/>
    <lineage>
        <taxon>Eukaryota</taxon>
        <taxon>Viridiplantae</taxon>
        <taxon>Streptophyta</taxon>
        <taxon>Embryophyta</taxon>
        <taxon>Marchantiophyta</taxon>
        <taxon>Marchantiopsida</taxon>
        <taxon>Marchantiidae</taxon>
        <taxon>Marchantiales</taxon>
        <taxon>Ricciaceae</taxon>
        <taxon>Riccia</taxon>
    </lineage>
</organism>